<organism evidence="1 2">
    <name type="scientific">Gemmata obscuriglobus</name>
    <dbReference type="NCBI Taxonomy" id="114"/>
    <lineage>
        <taxon>Bacteria</taxon>
        <taxon>Pseudomonadati</taxon>
        <taxon>Planctomycetota</taxon>
        <taxon>Planctomycetia</taxon>
        <taxon>Gemmatales</taxon>
        <taxon>Gemmataceae</taxon>
        <taxon>Gemmata</taxon>
    </lineage>
</organism>
<gene>
    <name evidence="1" type="ORF">C1280_00755</name>
</gene>
<name>A0A2Z3GXQ1_9BACT</name>
<sequence>MIRIAIRGYACVCSPGPHEDPCQVVTDPDILSTLDGLVADDETFTDYLGPGGLHPTPEELELAAVLEPGGVITFGHRAGEPLLTATTEYRSPRPLAPAELRALVEYTMGQWSDGIGDNLFQNSIHPVYSLECLWSREVVLSRCPGAHVGAEYPTVEVTEE</sequence>
<evidence type="ECO:0000313" key="1">
    <source>
        <dbReference type="EMBL" id="AWM35695.1"/>
    </source>
</evidence>
<evidence type="ECO:0000313" key="2">
    <source>
        <dbReference type="Proteomes" id="UP000245802"/>
    </source>
</evidence>
<dbReference type="OrthoDB" id="240984at2"/>
<reference evidence="1 2" key="1">
    <citation type="submission" date="2018-01" db="EMBL/GenBank/DDBJ databases">
        <title>G. obscuriglobus.</title>
        <authorList>
            <person name="Franke J."/>
            <person name="Blomberg W."/>
            <person name="Selmecki A."/>
        </authorList>
    </citation>
    <scope>NUCLEOTIDE SEQUENCE [LARGE SCALE GENOMIC DNA]</scope>
    <source>
        <strain evidence="1 2">DSM 5831</strain>
    </source>
</reference>
<dbReference type="Proteomes" id="UP000245802">
    <property type="component" value="Chromosome"/>
</dbReference>
<proteinExistence type="predicted"/>
<accession>A0A2Z3GXQ1</accession>
<dbReference type="KEGG" id="gog:C1280_00755"/>
<dbReference type="EMBL" id="CP025958">
    <property type="protein sequence ID" value="AWM35695.1"/>
    <property type="molecule type" value="Genomic_DNA"/>
</dbReference>
<dbReference type="AlphaFoldDB" id="A0A2Z3GXQ1"/>
<keyword evidence="2" id="KW-1185">Reference proteome</keyword>
<dbReference type="RefSeq" id="WP_033198019.1">
    <property type="nucleotide sequence ID" value="NZ_CP025958.1"/>
</dbReference>
<protein>
    <submittedName>
        <fullName evidence="1">Uncharacterized protein</fullName>
    </submittedName>
</protein>